<dbReference type="Gramene" id="TraesJUL4D03G02554440.1">
    <property type="protein sequence ID" value="TraesJUL4D03G02554440.1.CDS1"/>
    <property type="gene ID" value="TraesJUL4D03G02554440"/>
</dbReference>
<dbReference type="Gramene" id="TraesLAC4D03G02488800.1">
    <property type="protein sequence ID" value="TraesLAC4D03G02488800.1.CDS1"/>
    <property type="gene ID" value="TraesLAC4D03G02488800"/>
</dbReference>
<dbReference type="SMART" id="SM00256">
    <property type="entry name" value="FBOX"/>
    <property type="match status" value="1"/>
</dbReference>
<dbReference type="Gramene" id="TraesCLE_scaffold_213095_01G000100.1">
    <property type="protein sequence ID" value="TraesCLE_scaffold_213095_01G000100.1"/>
    <property type="gene ID" value="TraesCLE_scaffold_213095_01G000100"/>
</dbReference>
<dbReference type="Pfam" id="PF12937">
    <property type="entry name" value="F-box-like"/>
    <property type="match status" value="1"/>
</dbReference>
<dbReference type="Gramene" id="TraesWEE_scaffold_022698_01G000100.1">
    <property type="protein sequence ID" value="TraesWEE_scaffold_022698_01G000100.1"/>
    <property type="gene ID" value="TraesWEE_scaffold_022698_01G000100"/>
</dbReference>
<evidence type="ECO:0000313" key="3">
    <source>
        <dbReference type="EnsemblPlants" id="TraesCS4D02G274100.1.cds1"/>
    </source>
</evidence>
<dbReference type="AlphaFoldDB" id="A0A3B6JNX7"/>
<dbReference type="Gramene" id="TraesRN4D0100671500.1">
    <property type="protein sequence ID" value="TraesRN4D0100671500.1"/>
    <property type="gene ID" value="TraesRN4D0100671500"/>
</dbReference>
<dbReference type="Gramene" id="TraesSYM4D03G02563500.1">
    <property type="protein sequence ID" value="TraesSYM4D03G02563500.1.CDS1"/>
    <property type="gene ID" value="TraesSYM4D03G02563500"/>
</dbReference>
<dbReference type="PROSITE" id="PS50181">
    <property type="entry name" value="FBOX"/>
    <property type="match status" value="1"/>
</dbReference>
<dbReference type="Gramene" id="TraesJAG4D03G02532340.1">
    <property type="protein sequence ID" value="TraesJAG4D03G02532340.1.CDS1"/>
    <property type="gene ID" value="TraesJAG4D03G02532340"/>
</dbReference>
<feature type="domain" description="F-box" evidence="2">
    <location>
        <begin position="48"/>
        <end position="96"/>
    </location>
</feature>
<dbReference type="STRING" id="4565.A0A3B6JNX7"/>
<evidence type="ECO:0000313" key="4">
    <source>
        <dbReference type="Proteomes" id="UP000019116"/>
    </source>
</evidence>
<protein>
    <recommendedName>
        <fullName evidence="2">F-box domain-containing protein</fullName>
    </recommendedName>
</protein>
<dbReference type="Gramene" id="TraesROB_scaffold_016704_01G000300.1">
    <property type="protein sequence ID" value="TraesROB_scaffold_016704_01G000300.1"/>
    <property type="gene ID" value="TraesROB_scaffold_016704_01G000300"/>
</dbReference>
<dbReference type="InterPro" id="IPR036047">
    <property type="entry name" value="F-box-like_dom_sf"/>
</dbReference>
<dbReference type="OMA" id="LCAMACE"/>
<proteinExistence type="predicted"/>
<dbReference type="Gramene" id="TraesMAC4D03G02533320.1">
    <property type="protein sequence ID" value="TraesMAC4D03G02533320.1.CDS1"/>
    <property type="gene ID" value="TraesMAC4D03G02533320"/>
</dbReference>
<dbReference type="PANTHER" id="PTHR38926">
    <property type="entry name" value="F-BOX DOMAIN CONTAINING PROTEIN, EXPRESSED"/>
    <property type="match status" value="1"/>
</dbReference>
<dbReference type="Gramene" id="TraesNOR4D03G02552580.1">
    <property type="protein sequence ID" value="TraesNOR4D03G02552580.1.CDS1"/>
    <property type="gene ID" value="TraesNOR4D03G02552580"/>
</dbReference>
<dbReference type="Gramene" id="TraesARI4D03G02575080.1">
    <property type="protein sequence ID" value="TraesARI4D03G02575080.1.CDS1"/>
    <property type="gene ID" value="TraesARI4D03G02575080"/>
</dbReference>
<dbReference type="InterPro" id="IPR001810">
    <property type="entry name" value="F-box_dom"/>
</dbReference>
<reference evidence="3" key="2">
    <citation type="submission" date="2018-10" db="UniProtKB">
        <authorList>
            <consortium name="EnsemblPlants"/>
        </authorList>
    </citation>
    <scope>IDENTIFICATION</scope>
</reference>
<sequence>MPPPPPPSRAVAPPPPRRRQRRRLKGRTYNIHVFNYYRYPPPPPVEEERDWTELPLDVTLKIFRCLDPVELLGRVGRVCRLWRGATRDEPELWRRIHMGGCSRDLRLDVFAREAARRSSGRCEAFSGDYFGDDDFLSFLADQ</sequence>
<dbReference type="Gramene" id="TraesCAD_scaffold_016721_01G000200.1">
    <property type="protein sequence ID" value="TraesCAD_scaffold_016721_01G000200.1"/>
    <property type="gene ID" value="TraesCAD_scaffold_016721_01G000200"/>
</dbReference>
<evidence type="ECO:0000256" key="1">
    <source>
        <dbReference type="SAM" id="MobiDB-lite"/>
    </source>
</evidence>
<accession>A0A3B6JNX7</accession>
<evidence type="ECO:0000259" key="2">
    <source>
        <dbReference type="PROSITE" id="PS50181"/>
    </source>
</evidence>
<keyword evidence="4" id="KW-1185">Reference proteome</keyword>
<dbReference type="Gramene" id="TraesCS4D03G0649400.1">
    <property type="protein sequence ID" value="TraesCS4D03G0649400.1.CDS1"/>
    <property type="gene ID" value="TraesCS4D03G0649400"/>
</dbReference>
<organism evidence="3">
    <name type="scientific">Triticum aestivum</name>
    <name type="common">Wheat</name>
    <dbReference type="NCBI Taxonomy" id="4565"/>
    <lineage>
        <taxon>Eukaryota</taxon>
        <taxon>Viridiplantae</taxon>
        <taxon>Streptophyta</taxon>
        <taxon>Embryophyta</taxon>
        <taxon>Tracheophyta</taxon>
        <taxon>Spermatophyta</taxon>
        <taxon>Magnoliopsida</taxon>
        <taxon>Liliopsida</taxon>
        <taxon>Poales</taxon>
        <taxon>Poaceae</taxon>
        <taxon>BOP clade</taxon>
        <taxon>Pooideae</taxon>
        <taxon>Triticodae</taxon>
        <taxon>Triticeae</taxon>
        <taxon>Triticinae</taxon>
        <taxon>Triticum</taxon>
    </lineage>
</organism>
<dbReference type="Proteomes" id="UP000019116">
    <property type="component" value="Chromosome 4D"/>
</dbReference>
<dbReference type="Gramene" id="TraesSTA4D03G02530550.1">
    <property type="protein sequence ID" value="TraesSTA4D03G02530550.1.CDS1"/>
    <property type="gene ID" value="TraesSTA4D03G02530550"/>
</dbReference>
<dbReference type="Gramene" id="TraesLDM4D03G02537630.1">
    <property type="protein sequence ID" value="TraesLDM4D03G02537630.1.CDS1"/>
    <property type="gene ID" value="TraesLDM4D03G02537630"/>
</dbReference>
<dbReference type="EnsemblPlants" id="TraesCS4D02G274100.1">
    <property type="protein sequence ID" value="TraesCS4D02G274100.1.cds1"/>
    <property type="gene ID" value="TraesCS4D02G274100"/>
</dbReference>
<reference evidence="3" key="1">
    <citation type="submission" date="2018-08" db="EMBL/GenBank/DDBJ databases">
        <authorList>
            <person name="Rossello M."/>
        </authorList>
    </citation>
    <scope>NUCLEOTIDE SEQUENCE [LARGE SCALE GENOMIC DNA]</scope>
    <source>
        <strain evidence="3">cv. Chinese Spring</strain>
    </source>
</reference>
<feature type="region of interest" description="Disordered" evidence="1">
    <location>
        <begin position="1"/>
        <end position="23"/>
    </location>
</feature>
<dbReference type="PANTHER" id="PTHR38926:SF2">
    <property type="entry name" value="F-BOX_LRR-REPEAT PROTEIN 21-RELATED"/>
    <property type="match status" value="1"/>
</dbReference>
<dbReference type="Gene3D" id="1.20.1280.50">
    <property type="match status" value="1"/>
</dbReference>
<dbReference type="OrthoDB" id="695771at2759"/>
<dbReference type="SUPFAM" id="SSF81383">
    <property type="entry name" value="F-box domain"/>
    <property type="match status" value="1"/>
</dbReference>
<feature type="compositionally biased region" description="Pro residues" evidence="1">
    <location>
        <begin position="1"/>
        <end position="15"/>
    </location>
</feature>
<name>A0A3B6JNX7_WHEAT</name>
<dbReference type="Gramene" id="TraesCS4D02G274100.1">
    <property type="protein sequence ID" value="TraesCS4D02G274100.1.cds1"/>
    <property type="gene ID" value="TraesCS4D02G274100"/>
</dbReference>